<dbReference type="Pfam" id="PF22566">
    <property type="entry name" value="UBA_8"/>
    <property type="match status" value="1"/>
</dbReference>
<evidence type="ECO:0000313" key="3">
    <source>
        <dbReference type="Proteomes" id="UP001497482"/>
    </source>
</evidence>
<evidence type="ECO:0000259" key="1">
    <source>
        <dbReference type="Pfam" id="PF22566"/>
    </source>
</evidence>
<feature type="domain" description="UBA-like" evidence="1">
    <location>
        <begin position="111"/>
        <end position="143"/>
    </location>
</feature>
<dbReference type="PANTHER" id="PTHR31993:SF5">
    <property type="entry name" value="UBA-LIKE DOMAIN-CONTAINING PROTEIN 1"/>
    <property type="match status" value="1"/>
</dbReference>
<dbReference type="InterPro" id="IPR039310">
    <property type="entry name" value="UBALD1/2"/>
</dbReference>
<dbReference type="EMBL" id="OZ035840">
    <property type="protein sequence ID" value="CAL1587607.1"/>
    <property type="molecule type" value="Genomic_DNA"/>
</dbReference>
<organism evidence="2 3">
    <name type="scientific">Knipowitschia caucasica</name>
    <name type="common">Caucasian dwarf goby</name>
    <name type="synonym">Pomatoschistus caucasicus</name>
    <dbReference type="NCBI Taxonomy" id="637954"/>
    <lineage>
        <taxon>Eukaryota</taxon>
        <taxon>Metazoa</taxon>
        <taxon>Chordata</taxon>
        <taxon>Craniata</taxon>
        <taxon>Vertebrata</taxon>
        <taxon>Euteleostomi</taxon>
        <taxon>Actinopterygii</taxon>
        <taxon>Neopterygii</taxon>
        <taxon>Teleostei</taxon>
        <taxon>Neoteleostei</taxon>
        <taxon>Acanthomorphata</taxon>
        <taxon>Gobiaria</taxon>
        <taxon>Gobiiformes</taxon>
        <taxon>Gobioidei</taxon>
        <taxon>Gobiidae</taxon>
        <taxon>Gobiinae</taxon>
        <taxon>Knipowitschia</taxon>
    </lineage>
</organism>
<keyword evidence="3" id="KW-1185">Reference proteome</keyword>
<protein>
    <recommendedName>
        <fullName evidence="1">UBA-like domain-containing protein</fullName>
    </recommendedName>
</protein>
<reference evidence="2 3" key="1">
    <citation type="submission" date="2024-04" db="EMBL/GenBank/DDBJ databases">
        <authorList>
            <person name="Waldvogel A.-M."/>
            <person name="Schoenle A."/>
        </authorList>
    </citation>
    <scope>NUCLEOTIDE SEQUENCE [LARGE SCALE GENOMIC DNA]</scope>
</reference>
<name>A0AAV2KJH0_KNICA</name>
<dbReference type="InterPro" id="IPR054109">
    <property type="entry name" value="UBA_8"/>
</dbReference>
<gene>
    <name evidence="2" type="ORF">KC01_LOCUS17555</name>
</gene>
<accession>A0AAV2KJH0</accession>
<dbReference type="PANTHER" id="PTHR31993">
    <property type="entry name" value="UBA-LIKE DOMAIN-CONTAINING PROTEIN 2"/>
    <property type="match status" value="1"/>
</dbReference>
<sequence>MFQISKDPFASPGDALGLAHEEECGARRTGPGLIASCASSASPWQPPQSVCPKRQPADRALELNSGRHDARFSTAGSGRYSGCGAIVSRCGATVSRCGGSDYRGGVMEELKRQIMINQFVLTAGCGADQALQCLQAAHWQFEARSP</sequence>
<proteinExistence type="predicted"/>
<evidence type="ECO:0000313" key="2">
    <source>
        <dbReference type="EMBL" id="CAL1587607.1"/>
    </source>
</evidence>
<dbReference type="Gene3D" id="1.10.8.10">
    <property type="entry name" value="DNA helicase RuvA subunit, C-terminal domain"/>
    <property type="match status" value="1"/>
</dbReference>
<dbReference type="AlphaFoldDB" id="A0AAV2KJH0"/>
<dbReference type="Proteomes" id="UP001497482">
    <property type="component" value="Chromosome 18"/>
</dbReference>